<proteinExistence type="predicted"/>
<organism evidence="1 2">
    <name type="scientific">Panagrolaimus sp. JU765</name>
    <dbReference type="NCBI Taxonomy" id="591449"/>
    <lineage>
        <taxon>Eukaryota</taxon>
        <taxon>Metazoa</taxon>
        <taxon>Ecdysozoa</taxon>
        <taxon>Nematoda</taxon>
        <taxon>Chromadorea</taxon>
        <taxon>Rhabditida</taxon>
        <taxon>Tylenchina</taxon>
        <taxon>Panagrolaimomorpha</taxon>
        <taxon>Panagrolaimoidea</taxon>
        <taxon>Panagrolaimidae</taxon>
        <taxon>Panagrolaimus</taxon>
    </lineage>
</organism>
<dbReference type="Proteomes" id="UP000887576">
    <property type="component" value="Unplaced"/>
</dbReference>
<sequence>MLQVIAEATKLIQGEAISASVIIPTIQVLSQSFTEQIDQNHHCKDAIAAMKKSLENRFLDWPNKKHLVLATLSDPRFKECYLPSSYIDLYVNWIIEEFAVPEQIEEDIVALENMKPRDLYEKFEAAADNSPTRKKENNSCPLRNEIKQYLEQPRYPKTSCVAEYWLQHEKIFPTMAAVYKEYNCSPATSAGSERLFSKAKLIVSELRSAPGDETLKLLLFLAANLKKFDI</sequence>
<accession>A0AC34QKM5</accession>
<evidence type="ECO:0000313" key="2">
    <source>
        <dbReference type="WBParaSite" id="JU765_v2.g1710.t1"/>
    </source>
</evidence>
<protein>
    <submittedName>
        <fullName evidence="2">HAT C-terminal dimerisation domain-containing protein</fullName>
    </submittedName>
</protein>
<name>A0AC34QKM5_9BILA</name>
<reference evidence="2" key="1">
    <citation type="submission" date="2022-11" db="UniProtKB">
        <authorList>
            <consortium name="WormBaseParasite"/>
        </authorList>
    </citation>
    <scope>IDENTIFICATION</scope>
</reference>
<dbReference type="WBParaSite" id="JU765_v2.g1710.t1">
    <property type="protein sequence ID" value="JU765_v2.g1710.t1"/>
    <property type="gene ID" value="JU765_v2.g1710"/>
</dbReference>
<evidence type="ECO:0000313" key="1">
    <source>
        <dbReference type="Proteomes" id="UP000887576"/>
    </source>
</evidence>